<dbReference type="AlphaFoldDB" id="A0A8S3YLN1"/>
<reference evidence="2" key="1">
    <citation type="submission" date="2021-04" db="EMBL/GenBank/DDBJ databases">
        <authorList>
            <consortium name="Molecular Ecology Group"/>
        </authorList>
    </citation>
    <scope>NUCLEOTIDE SEQUENCE</scope>
</reference>
<dbReference type="PANTHER" id="PTHR47403:SF6">
    <property type="entry name" value="N-ACETYLTRANSFERASE DOMAIN-CONTAINING PROTEIN"/>
    <property type="match status" value="1"/>
</dbReference>
<dbReference type="SUPFAM" id="SSF55729">
    <property type="entry name" value="Acyl-CoA N-acyltransferases (Nat)"/>
    <property type="match status" value="1"/>
</dbReference>
<feature type="domain" description="N-acetyltransferase" evidence="1">
    <location>
        <begin position="8"/>
        <end position="150"/>
    </location>
</feature>
<comment type="caution">
    <text evidence="2">The sequence shown here is derived from an EMBL/GenBank/DDBJ whole genome shotgun (WGS) entry which is preliminary data.</text>
</comment>
<dbReference type="InterPro" id="IPR016181">
    <property type="entry name" value="Acyl_CoA_acyltransferase"/>
</dbReference>
<evidence type="ECO:0000313" key="3">
    <source>
        <dbReference type="Proteomes" id="UP000678393"/>
    </source>
</evidence>
<protein>
    <recommendedName>
        <fullName evidence="1">N-acetyltransferase domain-containing protein</fullName>
    </recommendedName>
</protein>
<dbReference type="EMBL" id="CAJHNH020000256">
    <property type="protein sequence ID" value="CAG5116435.1"/>
    <property type="molecule type" value="Genomic_DNA"/>
</dbReference>
<sequence length="337" mass="38368">MAAETPNVIIRPARPEDFNDLMGIGDVYYGRDYLKAHYHTYFDNPDIYPLVAELDGKAIGFYMSHIIDGGRTLIKRAARVHPNYRDKKIFHQLSDALDRHREQFLPHLEYEVFGATNKVDGSAGGFQKKGFTEIVRKRILNLLVPTDNLKGLDANPDEAARLTLMTYDDVKLLFANKDVVNRMVPNGVLYNWFLGYKIFEENIEHFVNDNAFVFASTSSATPAKESVDRPNHNFTADSIKLIDILSFARKHEGGGGLTYWIDLYTAEGYDDTLIKTHLLKHLEDYKRSTNKDGILIITLNPGLGEELVLACLKDYGIVDFVPNTETHTVFYERKLKV</sequence>
<evidence type="ECO:0000313" key="2">
    <source>
        <dbReference type="EMBL" id="CAG5116435.1"/>
    </source>
</evidence>
<dbReference type="PANTHER" id="PTHR47403">
    <property type="entry name" value="LOC100145250 PROTEIN"/>
    <property type="match status" value="1"/>
</dbReference>
<dbReference type="OrthoDB" id="6086192at2759"/>
<name>A0A8S3YLN1_9EUPU</name>
<dbReference type="Gene3D" id="3.40.630.30">
    <property type="match status" value="1"/>
</dbReference>
<dbReference type="Proteomes" id="UP000678393">
    <property type="component" value="Unassembled WGS sequence"/>
</dbReference>
<gene>
    <name evidence="2" type="ORF">CUNI_LOCUS1993</name>
</gene>
<dbReference type="GO" id="GO:0016747">
    <property type="term" value="F:acyltransferase activity, transferring groups other than amino-acyl groups"/>
    <property type="evidence" value="ECO:0007669"/>
    <property type="project" value="InterPro"/>
</dbReference>
<evidence type="ECO:0000259" key="1">
    <source>
        <dbReference type="PROSITE" id="PS51186"/>
    </source>
</evidence>
<proteinExistence type="predicted"/>
<accession>A0A8S3YLN1</accession>
<dbReference type="Pfam" id="PF00583">
    <property type="entry name" value="Acetyltransf_1"/>
    <property type="match status" value="1"/>
</dbReference>
<organism evidence="2 3">
    <name type="scientific">Candidula unifasciata</name>
    <dbReference type="NCBI Taxonomy" id="100452"/>
    <lineage>
        <taxon>Eukaryota</taxon>
        <taxon>Metazoa</taxon>
        <taxon>Spiralia</taxon>
        <taxon>Lophotrochozoa</taxon>
        <taxon>Mollusca</taxon>
        <taxon>Gastropoda</taxon>
        <taxon>Heterobranchia</taxon>
        <taxon>Euthyneura</taxon>
        <taxon>Panpulmonata</taxon>
        <taxon>Eupulmonata</taxon>
        <taxon>Stylommatophora</taxon>
        <taxon>Helicina</taxon>
        <taxon>Helicoidea</taxon>
        <taxon>Geomitridae</taxon>
        <taxon>Candidula</taxon>
    </lineage>
</organism>
<keyword evidence="3" id="KW-1185">Reference proteome</keyword>
<dbReference type="InterPro" id="IPR000182">
    <property type="entry name" value="GNAT_dom"/>
</dbReference>
<dbReference type="PROSITE" id="PS51186">
    <property type="entry name" value="GNAT"/>
    <property type="match status" value="1"/>
</dbReference>